<feature type="compositionally biased region" description="Basic and acidic residues" evidence="1">
    <location>
        <begin position="23"/>
        <end position="34"/>
    </location>
</feature>
<comment type="caution">
    <text evidence="2">The sequence shown here is derived from an EMBL/GenBank/DDBJ whole genome shotgun (WGS) entry which is preliminary data.</text>
</comment>
<organism evidence="2 3">
    <name type="scientific">Datura stramonium</name>
    <name type="common">Jimsonweed</name>
    <name type="synonym">Common thornapple</name>
    <dbReference type="NCBI Taxonomy" id="4076"/>
    <lineage>
        <taxon>Eukaryota</taxon>
        <taxon>Viridiplantae</taxon>
        <taxon>Streptophyta</taxon>
        <taxon>Embryophyta</taxon>
        <taxon>Tracheophyta</taxon>
        <taxon>Spermatophyta</taxon>
        <taxon>Magnoliopsida</taxon>
        <taxon>eudicotyledons</taxon>
        <taxon>Gunneridae</taxon>
        <taxon>Pentapetalae</taxon>
        <taxon>asterids</taxon>
        <taxon>lamiids</taxon>
        <taxon>Solanales</taxon>
        <taxon>Solanaceae</taxon>
        <taxon>Solanoideae</taxon>
        <taxon>Datureae</taxon>
        <taxon>Datura</taxon>
    </lineage>
</organism>
<proteinExistence type="predicted"/>
<dbReference type="Proteomes" id="UP000823775">
    <property type="component" value="Unassembled WGS sequence"/>
</dbReference>
<gene>
    <name evidence="2" type="ORF">HAX54_002154</name>
</gene>
<evidence type="ECO:0000256" key="1">
    <source>
        <dbReference type="SAM" id="MobiDB-lite"/>
    </source>
</evidence>
<name>A0ABS8T3I0_DATST</name>
<sequence length="70" mass="7767">MVRPLASIMPPCLVNSRRNGNSNDHEGANGEEHQPALLVHEEHVPDLAARAEFRIAIQMMEQAIIAQVQN</sequence>
<feature type="region of interest" description="Disordered" evidence="1">
    <location>
        <begin position="1"/>
        <end position="34"/>
    </location>
</feature>
<evidence type="ECO:0000313" key="2">
    <source>
        <dbReference type="EMBL" id="MCD7465935.1"/>
    </source>
</evidence>
<protein>
    <submittedName>
        <fullName evidence="2">Uncharacterized protein</fullName>
    </submittedName>
</protein>
<evidence type="ECO:0000313" key="3">
    <source>
        <dbReference type="Proteomes" id="UP000823775"/>
    </source>
</evidence>
<dbReference type="EMBL" id="JACEIK010001097">
    <property type="protein sequence ID" value="MCD7465935.1"/>
    <property type="molecule type" value="Genomic_DNA"/>
</dbReference>
<accession>A0ABS8T3I0</accession>
<keyword evidence="3" id="KW-1185">Reference proteome</keyword>
<reference evidence="2 3" key="1">
    <citation type="journal article" date="2021" name="BMC Genomics">
        <title>Datura genome reveals duplications of psychoactive alkaloid biosynthetic genes and high mutation rate following tissue culture.</title>
        <authorList>
            <person name="Rajewski A."/>
            <person name="Carter-House D."/>
            <person name="Stajich J."/>
            <person name="Litt A."/>
        </authorList>
    </citation>
    <scope>NUCLEOTIDE SEQUENCE [LARGE SCALE GENOMIC DNA]</scope>
    <source>
        <strain evidence="2">AR-01</strain>
    </source>
</reference>